<reference evidence="5" key="1">
    <citation type="submission" date="2020-06" db="EMBL/GenBank/DDBJ databases">
        <title>WGS assembly of Ceratodon purpureus strain R40.</title>
        <authorList>
            <person name="Carey S.B."/>
            <person name="Jenkins J."/>
            <person name="Shu S."/>
            <person name="Lovell J.T."/>
            <person name="Sreedasyam A."/>
            <person name="Maumus F."/>
            <person name="Tiley G.P."/>
            <person name="Fernandez-Pozo N."/>
            <person name="Barry K."/>
            <person name="Chen C."/>
            <person name="Wang M."/>
            <person name="Lipzen A."/>
            <person name="Daum C."/>
            <person name="Saski C.A."/>
            <person name="Payton A.C."/>
            <person name="Mcbreen J.C."/>
            <person name="Conrad R.E."/>
            <person name="Kollar L.M."/>
            <person name="Olsson S."/>
            <person name="Huttunen S."/>
            <person name="Landis J.B."/>
            <person name="Wickett N.J."/>
            <person name="Johnson M.G."/>
            <person name="Rensing S.A."/>
            <person name="Grimwood J."/>
            <person name="Schmutz J."/>
            <person name="Mcdaniel S.F."/>
        </authorList>
    </citation>
    <scope>NUCLEOTIDE SEQUENCE</scope>
    <source>
        <strain evidence="5">R40</strain>
    </source>
</reference>
<accession>A0A8T0GPM6</accession>
<evidence type="ECO:0000256" key="2">
    <source>
        <dbReference type="ARBA" id="ARBA00022980"/>
    </source>
</evidence>
<dbReference type="InterPro" id="IPR012678">
    <property type="entry name" value="Ribosomal_uL23/eL15/eS24_sf"/>
</dbReference>
<proteinExistence type="inferred from homology"/>
<dbReference type="OrthoDB" id="275582at2759"/>
<evidence type="ECO:0000256" key="1">
    <source>
        <dbReference type="ARBA" id="ARBA00006700"/>
    </source>
</evidence>
<evidence type="ECO:0000313" key="5">
    <source>
        <dbReference type="EMBL" id="KAG0560970.1"/>
    </source>
</evidence>
<protein>
    <recommendedName>
        <fullName evidence="4">Large ribosomal subunit protein uL23m</fullName>
    </recommendedName>
</protein>
<sequence>MATKKAVGRIVHFANLPLKLLLPSSPTNITEVAFKTIPSASKIEIKRVLESLYGLQVLKVNTLNMEGKKKRAKGSLAFYRRPDYKKAYVTLKEPVSLPTNLFPLNMMKEEEVPETDRKSKR</sequence>
<keyword evidence="6" id="KW-1185">Reference proteome</keyword>
<dbReference type="GO" id="GO:0032543">
    <property type="term" value="P:mitochondrial translation"/>
    <property type="evidence" value="ECO:0007669"/>
    <property type="project" value="TreeGrafter"/>
</dbReference>
<dbReference type="PANTHER" id="PTHR12059:SF5">
    <property type="entry name" value="LARGE RIBOSOMAL SUBUNIT PROTEIN UL23M"/>
    <property type="match status" value="1"/>
</dbReference>
<dbReference type="InterPro" id="IPR012677">
    <property type="entry name" value="Nucleotide-bd_a/b_plait_sf"/>
</dbReference>
<name>A0A8T0GPM6_CERPU</name>
<keyword evidence="2" id="KW-0689">Ribosomal protein</keyword>
<dbReference type="SUPFAM" id="SSF54189">
    <property type="entry name" value="Ribosomal proteins S24e, L23 and L15e"/>
    <property type="match status" value="1"/>
</dbReference>
<evidence type="ECO:0000256" key="3">
    <source>
        <dbReference type="ARBA" id="ARBA00023274"/>
    </source>
</evidence>
<organism evidence="5 6">
    <name type="scientific">Ceratodon purpureus</name>
    <name type="common">Fire moss</name>
    <name type="synonym">Dicranum purpureum</name>
    <dbReference type="NCBI Taxonomy" id="3225"/>
    <lineage>
        <taxon>Eukaryota</taxon>
        <taxon>Viridiplantae</taxon>
        <taxon>Streptophyta</taxon>
        <taxon>Embryophyta</taxon>
        <taxon>Bryophyta</taxon>
        <taxon>Bryophytina</taxon>
        <taxon>Bryopsida</taxon>
        <taxon>Dicranidae</taxon>
        <taxon>Pseudoditrichales</taxon>
        <taxon>Ditrichaceae</taxon>
        <taxon>Ceratodon</taxon>
    </lineage>
</organism>
<dbReference type="Pfam" id="PF00276">
    <property type="entry name" value="Ribosomal_L23"/>
    <property type="match status" value="1"/>
</dbReference>
<dbReference type="AlphaFoldDB" id="A0A8T0GPM6"/>
<evidence type="ECO:0000313" key="6">
    <source>
        <dbReference type="Proteomes" id="UP000822688"/>
    </source>
</evidence>
<dbReference type="PANTHER" id="PTHR12059">
    <property type="entry name" value="RIBOSOMAL PROTEIN L23-RELATED"/>
    <property type="match status" value="1"/>
</dbReference>
<evidence type="ECO:0000256" key="4">
    <source>
        <dbReference type="ARBA" id="ARBA00039977"/>
    </source>
</evidence>
<dbReference type="HAMAP" id="MF_01369_B">
    <property type="entry name" value="Ribosomal_uL23_B"/>
    <property type="match status" value="1"/>
</dbReference>
<dbReference type="GO" id="GO:0003735">
    <property type="term" value="F:structural constituent of ribosome"/>
    <property type="evidence" value="ECO:0007669"/>
    <property type="project" value="InterPro"/>
</dbReference>
<comment type="caution">
    <text evidence="5">The sequence shown here is derived from an EMBL/GenBank/DDBJ whole genome shotgun (WGS) entry which is preliminary data.</text>
</comment>
<dbReference type="InterPro" id="IPR013025">
    <property type="entry name" value="Ribosomal_uL23-like"/>
</dbReference>
<dbReference type="GO" id="GO:0005762">
    <property type="term" value="C:mitochondrial large ribosomal subunit"/>
    <property type="evidence" value="ECO:0007669"/>
    <property type="project" value="TreeGrafter"/>
</dbReference>
<dbReference type="EMBL" id="CM026430">
    <property type="protein sequence ID" value="KAG0560970.1"/>
    <property type="molecule type" value="Genomic_DNA"/>
</dbReference>
<dbReference type="Gene3D" id="3.30.70.330">
    <property type="match status" value="1"/>
</dbReference>
<gene>
    <name evidence="5" type="ORF">KC19_9G027100</name>
</gene>
<keyword evidence="3" id="KW-0687">Ribonucleoprotein</keyword>
<dbReference type="Proteomes" id="UP000822688">
    <property type="component" value="Chromosome 9"/>
</dbReference>
<comment type="similarity">
    <text evidence="1">Belongs to the universal ribosomal protein uL23 family.</text>
</comment>